<dbReference type="OrthoDB" id="2439488at2"/>
<name>A0A7X2J0N1_9BACI</name>
<comment type="caution">
    <text evidence="1">The sequence shown here is derived from an EMBL/GenBank/DDBJ whole genome shotgun (WGS) entry which is preliminary data.</text>
</comment>
<sequence>MQQNQGTTQYVTVIDPYVYQTLQSVTGSMLVVQTVRDTIRGRLTDVKPDHIIIQVNSDSTFFIRIQQIVSIMPD</sequence>
<dbReference type="RefSeq" id="WP_154308590.1">
    <property type="nucleotide sequence ID" value="NZ_WKKI01000029.1"/>
</dbReference>
<organism evidence="1 2">
    <name type="scientific">Metabacillus lacus</name>
    <dbReference type="NCBI Taxonomy" id="1983721"/>
    <lineage>
        <taxon>Bacteria</taxon>
        <taxon>Bacillati</taxon>
        <taxon>Bacillota</taxon>
        <taxon>Bacilli</taxon>
        <taxon>Bacillales</taxon>
        <taxon>Bacillaceae</taxon>
        <taxon>Metabacillus</taxon>
    </lineage>
</organism>
<dbReference type="EMBL" id="WKKI01000029">
    <property type="protein sequence ID" value="MRX73180.1"/>
    <property type="molecule type" value="Genomic_DNA"/>
</dbReference>
<dbReference type="AlphaFoldDB" id="A0A7X2J0N1"/>
<proteinExistence type="predicted"/>
<accession>A0A7X2J0N1</accession>
<evidence type="ECO:0000313" key="2">
    <source>
        <dbReference type="Proteomes" id="UP000448867"/>
    </source>
</evidence>
<keyword evidence="2" id="KW-1185">Reference proteome</keyword>
<evidence type="ECO:0000313" key="1">
    <source>
        <dbReference type="EMBL" id="MRX73180.1"/>
    </source>
</evidence>
<protein>
    <submittedName>
        <fullName evidence="1">DUF2642 domain-containing protein</fullName>
    </submittedName>
</protein>
<gene>
    <name evidence="1" type="ORF">GJU40_13605</name>
</gene>
<dbReference type="InterPro" id="IPR020139">
    <property type="entry name" value="DUF2642"/>
</dbReference>
<dbReference type="Proteomes" id="UP000448867">
    <property type="component" value="Unassembled WGS sequence"/>
</dbReference>
<reference evidence="1 2" key="1">
    <citation type="submission" date="2019-11" db="EMBL/GenBank/DDBJ databases">
        <title>Bacillus lacus genome.</title>
        <authorList>
            <person name="Allen C.J."/>
            <person name="Newman J.D."/>
        </authorList>
    </citation>
    <scope>NUCLEOTIDE SEQUENCE [LARGE SCALE GENOMIC DNA]</scope>
    <source>
        <strain evidence="1 2">KCTC 33946</strain>
    </source>
</reference>
<dbReference type="Pfam" id="PF10842">
    <property type="entry name" value="DUF2642"/>
    <property type="match status" value="1"/>
</dbReference>